<comment type="caution">
    <text evidence="2">The sequence shown here is derived from an EMBL/GenBank/DDBJ whole genome shotgun (WGS) entry which is preliminary data.</text>
</comment>
<dbReference type="InterPro" id="IPR020349">
    <property type="entry name" value="Uncharacterised_14.7kDa"/>
</dbReference>
<feature type="chain" id="PRO_5046246828" evidence="1">
    <location>
        <begin position="22"/>
        <end position="135"/>
    </location>
</feature>
<dbReference type="Proteomes" id="UP000777935">
    <property type="component" value="Unassembled WGS sequence"/>
</dbReference>
<protein>
    <submittedName>
        <fullName evidence="2">DUF5333 domain-containing protein</fullName>
    </submittedName>
</protein>
<keyword evidence="3" id="KW-1185">Reference proteome</keyword>
<dbReference type="RefSeq" id="WP_174139753.1">
    <property type="nucleotide sequence ID" value="NZ_JABUFE010000014.1"/>
</dbReference>
<dbReference type="EMBL" id="JABUFE010000014">
    <property type="protein sequence ID" value="NSX56601.1"/>
    <property type="molecule type" value="Genomic_DNA"/>
</dbReference>
<evidence type="ECO:0000256" key="1">
    <source>
        <dbReference type="SAM" id="SignalP"/>
    </source>
</evidence>
<organism evidence="2 3">
    <name type="scientific">Parasulfitobacter algicola</name>
    <dbReference type="NCBI Taxonomy" id="2614809"/>
    <lineage>
        <taxon>Bacteria</taxon>
        <taxon>Pseudomonadati</taxon>
        <taxon>Pseudomonadota</taxon>
        <taxon>Alphaproteobacteria</taxon>
        <taxon>Rhodobacterales</taxon>
        <taxon>Roseobacteraceae</taxon>
        <taxon>Parasulfitobacter</taxon>
    </lineage>
</organism>
<feature type="signal peptide" evidence="1">
    <location>
        <begin position="1"/>
        <end position="21"/>
    </location>
</feature>
<name>A0ABX2J0E8_9RHOB</name>
<accession>A0ABX2J0E8</accession>
<gene>
    <name evidence="2" type="ORF">HRQ87_17575</name>
</gene>
<dbReference type="Pfam" id="PF17267">
    <property type="entry name" value="DUF5333"/>
    <property type="match status" value="1"/>
</dbReference>
<sequence length="135" mass="15231">MRHMFSLICALVIGVGFAAQADAREPLNKNKRINNELLAAAIGDEIRKNCSTISARMWVVYNKGRALENYAQSLGFTDDEIDDFMDSKVEQERMKGLRNRYLAQNGVTKGDEASYCRLGEKEIADRTLIGSLLRR</sequence>
<evidence type="ECO:0000313" key="2">
    <source>
        <dbReference type="EMBL" id="NSX56601.1"/>
    </source>
</evidence>
<reference evidence="2 3" key="1">
    <citation type="submission" date="2020-06" db="EMBL/GenBank/DDBJ databases">
        <title>Sulfitobacter algicola sp. nov., isolated from green algae.</title>
        <authorList>
            <person name="Wang C."/>
        </authorList>
    </citation>
    <scope>NUCLEOTIDE SEQUENCE [LARGE SCALE GENOMIC DNA]</scope>
    <source>
        <strain evidence="2 3">1151</strain>
    </source>
</reference>
<evidence type="ECO:0000313" key="3">
    <source>
        <dbReference type="Proteomes" id="UP000777935"/>
    </source>
</evidence>
<proteinExistence type="predicted"/>
<keyword evidence="1" id="KW-0732">Signal</keyword>